<evidence type="ECO:0000313" key="2">
    <source>
        <dbReference type="Proteomes" id="UP001196413"/>
    </source>
</evidence>
<name>A0AAD5WJS3_PARTN</name>
<dbReference type="EMBL" id="JAHQIW010007140">
    <property type="protein sequence ID" value="KAJ1372426.1"/>
    <property type="molecule type" value="Genomic_DNA"/>
</dbReference>
<evidence type="ECO:0000313" key="1">
    <source>
        <dbReference type="EMBL" id="KAJ1372426.1"/>
    </source>
</evidence>
<proteinExistence type="predicted"/>
<keyword evidence="2" id="KW-1185">Reference proteome</keyword>
<gene>
    <name evidence="1" type="ORF">KIN20_034590</name>
</gene>
<accession>A0AAD5WJS3</accession>
<reference evidence="1" key="1">
    <citation type="submission" date="2021-06" db="EMBL/GenBank/DDBJ databases">
        <title>Parelaphostrongylus tenuis whole genome reference sequence.</title>
        <authorList>
            <person name="Garwood T.J."/>
            <person name="Larsen P.A."/>
            <person name="Fountain-Jones N.M."/>
            <person name="Garbe J.R."/>
            <person name="Macchietto M.G."/>
            <person name="Kania S.A."/>
            <person name="Gerhold R.W."/>
            <person name="Richards J.E."/>
            <person name="Wolf T.M."/>
        </authorList>
    </citation>
    <scope>NUCLEOTIDE SEQUENCE</scope>
    <source>
        <strain evidence="1">MNPRO001-30</strain>
        <tissue evidence="1">Meninges</tissue>
    </source>
</reference>
<comment type="caution">
    <text evidence="1">The sequence shown here is derived from an EMBL/GenBank/DDBJ whole genome shotgun (WGS) entry which is preliminary data.</text>
</comment>
<protein>
    <submittedName>
        <fullName evidence="1">Uncharacterized protein</fullName>
    </submittedName>
</protein>
<dbReference type="AlphaFoldDB" id="A0AAD5WJS3"/>
<sequence length="88" mass="10140">MIINELAKTNTTLLCPVSPASRFEEVCSDSFRRSTFKDVYKTKMGRLCDYKAQNIPSVELEWNPENSTVSNQFTTQQKCAHENELMMN</sequence>
<organism evidence="1 2">
    <name type="scientific">Parelaphostrongylus tenuis</name>
    <name type="common">Meningeal worm</name>
    <dbReference type="NCBI Taxonomy" id="148309"/>
    <lineage>
        <taxon>Eukaryota</taxon>
        <taxon>Metazoa</taxon>
        <taxon>Ecdysozoa</taxon>
        <taxon>Nematoda</taxon>
        <taxon>Chromadorea</taxon>
        <taxon>Rhabditida</taxon>
        <taxon>Rhabditina</taxon>
        <taxon>Rhabditomorpha</taxon>
        <taxon>Strongyloidea</taxon>
        <taxon>Metastrongylidae</taxon>
        <taxon>Parelaphostrongylus</taxon>
    </lineage>
</organism>
<dbReference type="Proteomes" id="UP001196413">
    <property type="component" value="Unassembled WGS sequence"/>
</dbReference>